<evidence type="ECO:0000313" key="2">
    <source>
        <dbReference type="EMBL" id="ALJ59095.1"/>
    </source>
</evidence>
<keyword evidence="1" id="KW-0472">Membrane</keyword>
<dbReference type="Proteomes" id="UP000061809">
    <property type="component" value="Chromosome"/>
</dbReference>
<feature type="transmembrane region" description="Helical" evidence="1">
    <location>
        <begin position="39"/>
        <end position="58"/>
    </location>
</feature>
<keyword evidence="1" id="KW-0812">Transmembrane</keyword>
<organism evidence="2 3">
    <name type="scientific">Bacteroides cellulosilyticus</name>
    <dbReference type="NCBI Taxonomy" id="246787"/>
    <lineage>
        <taxon>Bacteria</taxon>
        <taxon>Pseudomonadati</taxon>
        <taxon>Bacteroidota</taxon>
        <taxon>Bacteroidia</taxon>
        <taxon>Bacteroidales</taxon>
        <taxon>Bacteroidaceae</taxon>
        <taxon>Bacteroides</taxon>
    </lineage>
</organism>
<dbReference type="KEGG" id="bcel:BcellWH2_01842"/>
<reference evidence="2 3" key="1">
    <citation type="journal article" date="2015" name="Science">
        <title>Genetic determinants of in vivo fitness and diet responsiveness in multiple human gut Bacteroides.</title>
        <authorList>
            <person name="Wu M."/>
            <person name="McNulty N.P."/>
            <person name="Rodionov D.A."/>
            <person name="Khoroshkin M.S."/>
            <person name="Griffin N.W."/>
            <person name="Cheng J."/>
            <person name="Latreille P."/>
            <person name="Kerstetter R.A."/>
            <person name="Terrapon N."/>
            <person name="Henrissat B."/>
            <person name="Osterman A.L."/>
            <person name="Gordon J.I."/>
        </authorList>
    </citation>
    <scope>NUCLEOTIDE SEQUENCE [LARGE SCALE GENOMIC DNA]</scope>
    <source>
        <strain evidence="2 3">WH2</strain>
    </source>
</reference>
<evidence type="ECO:0000256" key="1">
    <source>
        <dbReference type="SAM" id="Phobius"/>
    </source>
</evidence>
<proteinExistence type="predicted"/>
<name>A0A0P0G514_9BACE</name>
<dbReference type="EMBL" id="CP012801">
    <property type="protein sequence ID" value="ALJ59095.1"/>
    <property type="molecule type" value="Genomic_DNA"/>
</dbReference>
<dbReference type="PATRIC" id="fig|246787.4.peg.1900"/>
<sequence length="103" mass="11440">MTPKHRACSHVIQYPVFCPNNIYGRCHTQIYDIYGIKNIFFLLFYVFILTSFLLIPVCRGHEGAPAFLPGGGAEGLPGLLYRGNGIVHRAYGFLHLVAACTPL</sequence>
<protein>
    <submittedName>
        <fullName evidence="2">Uncharacterized protein</fullName>
    </submittedName>
</protein>
<gene>
    <name evidence="2" type="ORF">BcellWH2_01842</name>
</gene>
<evidence type="ECO:0000313" key="3">
    <source>
        <dbReference type="Proteomes" id="UP000061809"/>
    </source>
</evidence>
<accession>A0A0P0G514</accession>
<keyword evidence="1" id="KW-1133">Transmembrane helix</keyword>
<dbReference type="AlphaFoldDB" id="A0A0P0G514"/>